<accession>A0A0C9MIT9</accession>
<dbReference type="Proteomes" id="UP000053815">
    <property type="component" value="Unassembled WGS sequence"/>
</dbReference>
<sequence length="104" mass="11707">MLNDTAAATQEGFAGKPQQRPTREQVPVAQGTRRPAGVITSHHIRDLLRDHVPDLEEEHDTIARTIDRVTLAACHGHALPGDEQAAICWRSYFHSFTWLIMQIE</sequence>
<evidence type="ECO:0000256" key="1">
    <source>
        <dbReference type="SAM" id="MobiDB-lite"/>
    </source>
</evidence>
<keyword evidence="3" id="KW-1185">Reference proteome</keyword>
<protein>
    <submittedName>
        <fullName evidence="2">Uncharacterized protein</fullName>
    </submittedName>
</protein>
<proteinExistence type="predicted"/>
<dbReference type="OrthoDB" id="10275139at2759"/>
<dbReference type="AlphaFoldDB" id="A0A0C9MIT9"/>
<reference evidence="2" key="1">
    <citation type="submission" date="2014-09" db="EMBL/GenBank/DDBJ databases">
        <title>Draft genome sequence of an oleaginous Mucoromycotina fungus Mucor ambiguus NBRC6742.</title>
        <authorList>
            <person name="Takeda I."/>
            <person name="Yamane N."/>
            <person name="Morita T."/>
            <person name="Tamano K."/>
            <person name="Machida M."/>
            <person name="Baker S."/>
            <person name="Koike H."/>
        </authorList>
    </citation>
    <scope>NUCLEOTIDE SEQUENCE</scope>
    <source>
        <strain evidence="2">NBRC 6742</strain>
    </source>
</reference>
<organism evidence="2">
    <name type="scientific">Mucor ambiguus</name>
    <dbReference type="NCBI Taxonomy" id="91626"/>
    <lineage>
        <taxon>Eukaryota</taxon>
        <taxon>Fungi</taxon>
        <taxon>Fungi incertae sedis</taxon>
        <taxon>Mucoromycota</taxon>
        <taxon>Mucoromycotina</taxon>
        <taxon>Mucoromycetes</taxon>
        <taxon>Mucorales</taxon>
        <taxon>Mucorineae</taxon>
        <taxon>Mucoraceae</taxon>
        <taxon>Mucor</taxon>
    </lineage>
</organism>
<feature type="region of interest" description="Disordered" evidence="1">
    <location>
        <begin position="1"/>
        <end position="35"/>
    </location>
</feature>
<gene>
    <name evidence="2" type="ORF">MAM1_0155d06775</name>
</gene>
<evidence type="ECO:0000313" key="3">
    <source>
        <dbReference type="Proteomes" id="UP000053815"/>
    </source>
</evidence>
<dbReference type="EMBL" id="DF836444">
    <property type="protein sequence ID" value="GAN07279.1"/>
    <property type="molecule type" value="Genomic_DNA"/>
</dbReference>
<name>A0A0C9MIT9_9FUNG</name>
<evidence type="ECO:0000313" key="2">
    <source>
        <dbReference type="EMBL" id="GAN07279.1"/>
    </source>
</evidence>